<protein>
    <submittedName>
        <fullName evidence="3">Uncharacterized protein</fullName>
    </submittedName>
</protein>
<dbReference type="EMBL" id="JAWQEG010000542">
    <property type="protein sequence ID" value="KAK3888620.1"/>
    <property type="molecule type" value="Genomic_DNA"/>
</dbReference>
<keyword evidence="1" id="KW-0175">Coiled coil</keyword>
<evidence type="ECO:0000256" key="2">
    <source>
        <dbReference type="SAM" id="MobiDB-lite"/>
    </source>
</evidence>
<evidence type="ECO:0000313" key="3">
    <source>
        <dbReference type="EMBL" id="KAK3888620.1"/>
    </source>
</evidence>
<accession>A0AAE1GB38</accession>
<reference evidence="3" key="1">
    <citation type="submission" date="2023-10" db="EMBL/GenBank/DDBJ databases">
        <title>Genome assemblies of two species of porcelain crab, Petrolisthes cinctipes and Petrolisthes manimaculis (Anomura: Porcellanidae).</title>
        <authorList>
            <person name="Angst P."/>
        </authorList>
    </citation>
    <scope>NUCLEOTIDE SEQUENCE</scope>
    <source>
        <strain evidence="3">PB745_01</strain>
        <tissue evidence="3">Gill</tissue>
    </source>
</reference>
<feature type="region of interest" description="Disordered" evidence="2">
    <location>
        <begin position="141"/>
        <end position="166"/>
    </location>
</feature>
<dbReference type="Proteomes" id="UP001286313">
    <property type="component" value="Unassembled WGS sequence"/>
</dbReference>
<feature type="compositionally biased region" description="Basic and acidic residues" evidence="2">
    <location>
        <begin position="223"/>
        <end position="238"/>
    </location>
</feature>
<organism evidence="3 4">
    <name type="scientific">Petrolisthes cinctipes</name>
    <name type="common">Flat porcelain crab</name>
    <dbReference type="NCBI Taxonomy" id="88211"/>
    <lineage>
        <taxon>Eukaryota</taxon>
        <taxon>Metazoa</taxon>
        <taxon>Ecdysozoa</taxon>
        <taxon>Arthropoda</taxon>
        <taxon>Crustacea</taxon>
        <taxon>Multicrustacea</taxon>
        <taxon>Malacostraca</taxon>
        <taxon>Eumalacostraca</taxon>
        <taxon>Eucarida</taxon>
        <taxon>Decapoda</taxon>
        <taxon>Pleocyemata</taxon>
        <taxon>Anomura</taxon>
        <taxon>Galatheoidea</taxon>
        <taxon>Porcellanidae</taxon>
        <taxon>Petrolisthes</taxon>
    </lineage>
</organism>
<dbReference type="AlphaFoldDB" id="A0AAE1GB38"/>
<evidence type="ECO:0000313" key="4">
    <source>
        <dbReference type="Proteomes" id="UP001286313"/>
    </source>
</evidence>
<feature type="compositionally biased region" description="Polar residues" evidence="2">
    <location>
        <begin position="40"/>
        <end position="49"/>
    </location>
</feature>
<comment type="caution">
    <text evidence="3">The sequence shown here is derived from an EMBL/GenBank/DDBJ whole genome shotgun (WGS) entry which is preliminary data.</text>
</comment>
<feature type="coiled-coil region" evidence="1">
    <location>
        <begin position="195"/>
        <end position="222"/>
    </location>
</feature>
<name>A0AAE1GB38_PETCI</name>
<feature type="compositionally biased region" description="Polar residues" evidence="2">
    <location>
        <begin position="300"/>
        <end position="311"/>
    </location>
</feature>
<feature type="region of interest" description="Disordered" evidence="2">
    <location>
        <begin position="40"/>
        <end position="66"/>
    </location>
</feature>
<feature type="region of interest" description="Disordered" evidence="2">
    <location>
        <begin position="223"/>
        <end position="317"/>
    </location>
</feature>
<proteinExistence type="predicted"/>
<keyword evidence="4" id="KW-1185">Reference proteome</keyword>
<evidence type="ECO:0000256" key="1">
    <source>
        <dbReference type="SAM" id="Coils"/>
    </source>
</evidence>
<gene>
    <name evidence="3" type="ORF">Pcinc_007345</name>
</gene>
<sequence>MRTKRQFYQNNDTATQATHIHCQCLSLTPVKASLHRLTQNSPASMSGNSEDAVPHAPDNNTTPSEVQHAAPVEEPHMVTQHGQSTAEPSIERPTREFLEKNYLKIDLQERCRELGITNIWTNKSHLIEMILEKSGLAPNDMLSRPAASDATLTPYPRDDTPTQEDNAEPERIDLLHIAREIEMIKSKLATKDMEIELLNTEVKAAYHTIEQLQHRVTELEKHHCDSGDHHTSGRDKWYTTHAGGRQSTGQGGTGGPAPRPPAPRAGTPARPILAHLQAASSAHNYKRSTSHHLPLTTSSKPASYRSSTTPEAASHCSLRRTMRREQAGDGNGVGGERGPYTYVAALSRGME</sequence>